<feature type="transmembrane region" description="Helical" evidence="5">
    <location>
        <begin position="91"/>
        <end position="114"/>
    </location>
</feature>
<dbReference type="InterPro" id="IPR006214">
    <property type="entry name" value="Bax_inhibitor_1-related"/>
</dbReference>
<feature type="transmembrane region" description="Helical" evidence="5">
    <location>
        <begin position="181"/>
        <end position="199"/>
    </location>
</feature>
<feature type="transmembrane region" description="Helical" evidence="5">
    <location>
        <begin position="151"/>
        <end position="169"/>
    </location>
</feature>
<sequence>MVGDGNSMNSSLLPGSSSRGNEWDTIFLAYALISLQLLLAVAFGTNLVFNSGIPCFELIRSTPGLAICIISFILWLVVQCPLLAISNHSPWNFLLFALWSTLFVFTIGLSCSYLEENGRTILVAIILMSVVTVSLTVYALCGAIGDFDFSLSAPCFLGAFLVLCLYVTIPIFGPAANLSTSIYALLAALLFVGHTYIAGNQMVKDGRDDIEGPISAVLYSYWPFSYHQKLAHG</sequence>
<name>A0A6J1AL01_9ROSI</name>
<proteinExistence type="inferred from homology"/>
<evidence type="ECO:0000256" key="5">
    <source>
        <dbReference type="RuleBase" id="RU004379"/>
    </source>
</evidence>
<feature type="transmembrane region" description="Helical" evidence="5">
    <location>
        <begin position="121"/>
        <end position="145"/>
    </location>
</feature>
<dbReference type="RefSeq" id="XP_021287506.1">
    <property type="nucleotide sequence ID" value="XM_021431831.1"/>
</dbReference>
<evidence type="ECO:0000256" key="1">
    <source>
        <dbReference type="ARBA" id="ARBA00004141"/>
    </source>
</evidence>
<feature type="transmembrane region" description="Helical" evidence="5">
    <location>
        <begin position="61"/>
        <end position="85"/>
    </location>
</feature>
<evidence type="ECO:0000256" key="4">
    <source>
        <dbReference type="ARBA" id="ARBA00023136"/>
    </source>
</evidence>
<protein>
    <submittedName>
        <fullName evidence="7">Uncharacterized protein LOC110418985</fullName>
    </submittedName>
</protein>
<dbReference type="AlphaFoldDB" id="A0A6J1AL01"/>
<accession>A0A6J1AL01</accession>
<dbReference type="PANTHER" id="PTHR23291">
    <property type="entry name" value="BAX INHIBITOR-RELATED"/>
    <property type="match status" value="1"/>
</dbReference>
<dbReference type="Proteomes" id="UP000504621">
    <property type="component" value="Unplaced"/>
</dbReference>
<dbReference type="PANTHER" id="PTHR23291:SF108">
    <property type="entry name" value="OS03G0795800 PROTEIN"/>
    <property type="match status" value="1"/>
</dbReference>
<evidence type="ECO:0000313" key="7">
    <source>
        <dbReference type="RefSeq" id="XP_021287506.1"/>
    </source>
</evidence>
<reference evidence="7" key="1">
    <citation type="submission" date="2025-08" db="UniProtKB">
        <authorList>
            <consortium name="RefSeq"/>
        </authorList>
    </citation>
    <scope>IDENTIFICATION</scope>
    <source>
        <tissue evidence="7">Leaf</tissue>
    </source>
</reference>
<dbReference type="GO" id="GO:0016020">
    <property type="term" value="C:membrane"/>
    <property type="evidence" value="ECO:0007669"/>
    <property type="project" value="UniProtKB-SubCell"/>
</dbReference>
<keyword evidence="4 5" id="KW-0472">Membrane</keyword>
<keyword evidence="2 5" id="KW-0812">Transmembrane</keyword>
<dbReference type="GeneID" id="110418985"/>
<feature type="transmembrane region" description="Helical" evidence="5">
    <location>
        <begin position="27"/>
        <end position="49"/>
    </location>
</feature>
<evidence type="ECO:0000256" key="2">
    <source>
        <dbReference type="ARBA" id="ARBA00022692"/>
    </source>
</evidence>
<keyword evidence="6" id="KW-1185">Reference proteome</keyword>
<evidence type="ECO:0000256" key="3">
    <source>
        <dbReference type="ARBA" id="ARBA00022989"/>
    </source>
</evidence>
<gene>
    <name evidence="7" type="primary">LOC110418985</name>
</gene>
<comment type="subcellular location">
    <subcellularLocation>
        <location evidence="1">Membrane</location>
        <topology evidence="1">Multi-pass membrane protein</topology>
    </subcellularLocation>
</comment>
<keyword evidence="3 5" id="KW-1133">Transmembrane helix</keyword>
<evidence type="ECO:0000313" key="6">
    <source>
        <dbReference type="Proteomes" id="UP000504621"/>
    </source>
</evidence>
<comment type="similarity">
    <text evidence="5">Belongs to the BI1 family.</text>
</comment>
<organism evidence="6 7">
    <name type="scientific">Herrania umbratica</name>
    <dbReference type="NCBI Taxonomy" id="108875"/>
    <lineage>
        <taxon>Eukaryota</taxon>
        <taxon>Viridiplantae</taxon>
        <taxon>Streptophyta</taxon>
        <taxon>Embryophyta</taxon>
        <taxon>Tracheophyta</taxon>
        <taxon>Spermatophyta</taxon>
        <taxon>Magnoliopsida</taxon>
        <taxon>eudicotyledons</taxon>
        <taxon>Gunneridae</taxon>
        <taxon>Pentapetalae</taxon>
        <taxon>rosids</taxon>
        <taxon>malvids</taxon>
        <taxon>Malvales</taxon>
        <taxon>Malvaceae</taxon>
        <taxon>Byttnerioideae</taxon>
        <taxon>Herrania</taxon>
    </lineage>
</organism>